<name>A0A3N7K0U8_9BURK</name>
<proteinExistence type="predicted"/>
<evidence type="ECO:0000259" key="7">
    <source>
        <dbReference type="PROSITE" id="PS50280"/>
    </source>
</evidence>
<dbReference type="Pfam" id="PF00856">
    <property type="entry name" value="SET"/>
    <property type="match status" value="1"/>
</dbReference>
<dbReference type="PANTHER" id="PTHR22884">
    <property type="entry name" value="SET DOMAIN PROTEINS"/>
    <property type="match status" value="1"/>
</dbReference>
<comment type="caution">
    <text evidence="8">The sequence shown here is derived from an EMBL/GenBank/DDBJ whole genome shotgun (WGS) entry which is preliminary data.</text>
</comment>
<dbReference type="EMBL" id="QUSW01000003">
    <property type="protein sequence ID" value="RQP24625.1"/>
    <property type="molecule type" value="Genomic_DNA"/>
</dbReference>
<dbReference type="SMART" id="SM00317">
    <property type="entry name" value="SET"/>
    <property type="match status" value="1"/>
</dbReference>
<protein>
    <submittedName>
        <fullName evidence="8">SET domain-containing protein</fullName>
    </submittedName>
</protein>
<comment type="subcellular location">
    <subcellularLocation>
        <location evidence="1">Chromosome</location>
    </subcellularLocation>
</comment>
<dbReference type="InterPro" id="IPR046341">
    <property type="entry name" value="SET_dom_sf"/>
</dbReference>
<sequence>MPQLRSLPPPAAAIHESPARVKGQPADPQKFAVDVKPSRIDGQGAFAAQPIPARRKIGEVRGESISVREARQRARGQARIMMVEVSDKRAIDASHSTDPMRFTNHSCQPNAVMRIRQGRVEFYAMRDIAAGEELTVNYGETHHEGRLRCRCGAPGCLGSL</sequence>
<evidence type="ECO:0000256" key="4">
    <source>
        <dbReference type="ARBA" id="ARBA00022679"/>
    </source>
</evidence>
<keyword evidence="9" id="KW-1185">Reference proteome</keyword>
<accession>A0A3N7K0U8</accession>
<keyword evidence="4" id="KW-0808">Transferase</keyword>
<gene>
    <name evidence="8" type="ORF">DZC73_13590</name>
</gene>
<evidence type="ECO:0000313" key="9">
    <source>
        <dbReference type="Proteomes" id="UP000267464"/>
    </source>
</evidence>
<keyword evidence="3" id="KW-0489">Methyltransferase</keyword>
<evidence type="ECO:0000256" key="5">
    <source>
        <dbReference type="ARBA" id="ARBA00022691"/>
    </source>
</evidence>
<keyword evidence="5" id="KW-0949">S-adenosyl-L-methionine</keyword>
<dbReference type="GO" id="GO:0008168">
    <property type="term" value="F:methyltransferase activity"/>
    <property type="evidence" value="ECO:0007669"/>
    <property type="project" value="UniProtKB-KW"/>
</dbReference>
<feature type="region of interest" description="Disordered" evidence="6">
    <location>
        <begin position="1"/>
        <end position="28"/>
    </location>
</feature>
<feature type="domain" description="SET" evidence="7">
    <location>
        <begin position="29"/>
        <end position="139"/>
    </location>
</feature>
<dbReference type="Gene3D" id="2.170.270.10">
    <property type="entry name" value="SET domain"/>
    <property type="match status" value="1"/>
</dbReference>
<dbReference type="PROSITE" id="PS50280">
    <property type="entry name" value="SET"/>
    <property type="match status" value="1"/>
</dbReference>
<evidence type="ECO:0000313" key="8">
    <source>
        <dbReference type="EMBL" id="RQP24625.1"/>
    </source>
</evidence>
<dbReference type="Proteomes" id="UP000267464">
    <property type="component" value="Unassembled WGS sequence"/>
</dbReference>
<keyword evidence="2" id="KW-0158">Chromosome</keyword>
<reference evidence="8 9" key="1">
    <citation type="submission" date="2018-08" db="EMBL/GenBank/DDBJ databases">
        <authorList>
            <person name="Khan S.A."/>
            <person name="Jeon C.O."/>
            <person name="Chun B.H."/>
            <person name="Jeong S.E."/>
        </authorList>
    </citation>
    <scope>NUCLEOTIDE SEQUENCE [LARGE SCALE GENOMIC DNA]</scope>
    <source>
        <strain evidence="8 9">S-16</strain>
    </source>
</reference>
<evidence type="ECO:0000256" key="2">
    <source>
        <dbReference type="ARBA" id="ARBA00022454"/>
    </source>
</evidence>
<dbReference type="OrthoDB" id="671472at2"/>
<reference evidence="8 9" key="2">
    <citation type="submission" date="2018-12" db="EMBL/GenBank/DDBJ databases">
        <title>Rhizobacter gummiphilus sp. nov., a rubber-degrading bacterium isolated from the soil of a botanical garden in Japan.</title>
        <authorList>
            <person name="Shunsuke S.S."/>
        </authorList>
    </citation>
    <scope>NUCLEOTIDE SEQUENCE [LARGE SCALE GENOMIC DNA]</scope>
    <source>
        <strain evidence="8 9">S-16</strain>
    </source>
</reference>
<dbReference type="InterPro" id="IPR001214">
    <property type="entry name" value="SET_dom"/>
</dbReference>
<dbReference type="SUPFAM" id="SSF82199">
    <property type="entry name" value="SET domain"/>
    <property type="match status" value="1"/>
</dbReference>
<dbReference type="AlphaFoldDB" id="A0A3N7K0U8"/>
<evidence type="ECO:0000256" key="6">
    <source>
        <dbReference type="SAM" id="MobiDB-lite"/>
    </source>
</evidence>
<dbReference type="GO" id="GO:0005694">
    <property type="term" value="C:chromosome"/>
    <property type="evidence" value="ECO:0007669"/>
    <property type="project" value="UniProtKB-SubCell"/>
</dbReference>
<dbReference type="GO" id="GO:0032259">
    <property type="term" value="P:methylation"/>
    <property type="evidence" value="ECO:0007669"/>
    <property type="project" value="UniProtKB-KW"/>
</dbReference>
<evidence type="ECO:0000256" key="1">
    <source>
        <dbReference type="ARBA" id="ARBA00004286"/>
    </source>
</evidence>
<evidence type="ECO:0000256" key="3">
    <source>
        <dbReference type="ARBA" id="ARBA00022603"/>
    </source>
</evidence>
<organism evidence="8 9">
    <name type="scientific">Piscinibacter terrae</name>
    <dbReference type="NCBI Taxonomy" id="2496871"/>
    <lineage>
        <taxon>Bacteria</taxon>
        <taxon>Pseudomonadati</taxon>
        <taxon>Pseudomonadota</taxon>
        <taxon>Betaproteobacteria</taxon>
        <taxon>Burkholderiales</taxon>
        <taxon>Sphaerotilaceae</taxon>
        <taxon>Piscinibacter</taxon>
    </lineage>
</organism>
<dbReference type="InterPro" id="IPR050777">
    <property type="entry name" value="SET2_Histone-Lys_MeTrsfase"/>
</dbReference>
<dbReference type="RefSeq" id="WP_124540855.1">
    <property type="nucleotide sequence ID" value="NZ_QUSW01000003.1"/>
</dbReference>